<comment type="caution">
    <text evidence="2">The sequence shown here is derived from an EMBL/GenBank/DDBJ whole genome shotgun (WGS) entry which is preliminary data.</text>
</comment>
<evidence type="ECO:0000313" key="3">
    <source>
        <dbReference type="Proteomes" id="UP001302321"/>
    </source>
</evidence>
<organism evidence="2 3">
    <name type="scientific">Triangularia setosa</name>
    <dbReference type="NCBI Taxonomy" id="2587417"/>
    <lineage>
        <taxon>Eukaryota</taxon>
        <taxon>Fungi</taxon>
        <taxon>Dikarya</taxon>
        <taxon>Ascomycota</taxon>
        <taxon>Pezizomycotina</taxon>
        <taxon>Sordariomycetes</taxon>
        <taxon>Sordariomycetidae</taxon>
        <taxon>Sordariales</taxon>
        <taxon>Podosporaceae</taxon>
        <taxon>Triangularia</taxon>
    </lineage>
</organism>
<feature type="non-terminal residue" evidence="2">
    <location>
        <position position="1"/>
    </location>
</feature>
<dbReference type="EMBL" id="MU866162">
    <property type="protein sequence ID" value="KAK4177522.1"/>
    <property type="molecule type" value="Genomic_DNA"/>
</dbReference>
<evidence type="ECO:0000313" key="2">
    <source>
        <dbReference type="EMBL" id="KAK4177522.1"/>
    </source>
</evidence>
<dbReference type="AlphaFoldDB" id="A0AAN6WBG8"/>
<feature type="compositionally biased region" description="Polar residues" evidence="1">
    <location>
        <begin position="60"/>
        <end position="91"/>
    </location>
</feature>
<proteinExistence type="predicted"/>
<feature type="region of interest" description="Disordered" evidence="1">
    <location>
        <begin position="28"/>
        <end position="101"/>
    </location>
</feature>
<reference evidence="2" key="1">
    <citation type="journal article" date="2023" name="Mol. Phylogenet. Evol.">
        <title>Genome-scale phylogeny and comparative genomics of the fungal order Sordariales.</title>
        <authorList>
            <person name="Hensen N."/>
            <person name="Bonometti L."/>
            <person name="Westerberg I."/>
            <person name="Brannstrom I.O."/>
            <person name="Guillou S."/>
            <person name="Cros-Aarteil S."/>
            <person name="Calhoun S."/>
            <person name="Haridas S."/>
            <person name="Kuo A."/>
            <person name="Mondo S."/>
            <person name="Pangilinan J."/>
            <person name="Riley R."/>
            <person name="LaButti K."/>
            <person name="Andreopoulos B."/>
            <person name="Lipzen A."/>
            <person name="Chen C."/>
            <person name="Yan M."/>
            <person name="Daum C."/>
            <person name="Ng V."/>
            <person name="Clum A."/>
            <person name="Steindorff A."/>
            <person name="Ohm R.A."/>
            <person name="Martin F."/>
            <person name="Silar P."/>
            <person name="Natvig D.O."/>
            <person name="Lalanne C."/>
            <person name="Gautier V."/>
            <person name="Ament-Velasquez S.L."/>
            <person name="Kruys A."/>
            <person name="Hutchinson M.I."/>
            <person name="Powell A.J."/>
            <person name="Barry K."/>
            <person name="Miller A.N."/>
            <person name="Grigoriev I.V."/>
            <person name="Debuchy R."/>
            <person name="Gladieux P."/>
            <person name="Hiltunen Thoren M."/>
            <person name="Johannesson H."/>
        </authorList>
    </citation>
    <scope>NUCLEOTIDE SEQUENCE</scope>
    <source>
        <strain evidence="2">CBS 892.96</strain>
    </source>
</reference>
<gene>
    <name evidence="2" type="ORF">QBC36DRAFT_184871</name>
</gene>
<dbReference type="Proteomes" id="UP001302321">
    <property type="component" value="Unassembled WGS sequence"/>
</dbReference>
<protein>
    <submittedName>
        <fullName evidence="2">Uncharacterized protein</fullName>
    </submittedName>
</protein>
<evidence type="ECO:0000256" key="1">
    <source>
        <dbReference type="SAM" id="MobiDB-lite"/>
    </source>
</evidence>
<sequence length="241" mass="26170">TPGQAIAAFDGALIRGWNITVQRKQSKVAKTPLASKYIGKSETAENTPPRPHRRDVQTDPCPSNFTGQIYNGPSGTLHSLAGFNSSPSTFNQGYQSHQGHQSHQLPVHHNESQHFQHYQGPPMPPMPYIAGDGTAVGMSGMPVGPMTVSPTFAQSYPVHPPGHTPPGMMSAWPVITNTPTRQQTMGPATQYNPVSSTFAPAQMGAPNHRMGDGHASGGRPHFRRTRARHFYQPTDVDIHEE</sequence>
<keyword evidence="3" id="KW-1185">Reference proteome</keyword>
<reference evidence="2" key="2">
    <citation type="submission" date="2023-05" db="EMBL/GenBank/DDBJ databases">
        <authorList>
            <consortium name="Lawrence Berkeley National Laboratory"/>
            <person name="Steindorff A."/>
            <person name="Hensen N."/>
            <person name="Bonometti L."/>
            <person name="Westerberg I."/>
            <person name="Brannstrom I.O."/>
            <person name="Guillou S."/>
            <person name="Cros-Aarteil S."/>
            <person name="Calhoun S."/>
            <person name="Haridas S."/>
            <person name="Kuo A."/>
            <person name="Mondo S."/>
            <person name="Pangilinan J."/>
            <person name="Riley R."/>
            <person name="Labutti K."/>
            <person name="Andreopoulos B."/>
            <person name="Lipzen A."/>
            <person name="Chen C."/>
            <person name="Yanf M."/>
            <person name="Daum C."/>
            <person name="Ng V."/>
            <person name="Clum A."/>
            <person name="Ohm R."/>
            <person name="Martin F."/>
            <person name="Silar P."/>
            <person name="Natvig D."/>
            <person name="Lalanne C."/>
            <person name="Gautier V."/>
            <person name="Ament-Velasquez S.L."/>
            <person name="Kruys A."/>
            <person name="Hutchinson M.I."/>
            <person name="Powell A.J."/>
            <person name="Barry K."/>
            <person name="Miller A.N."/>
            <person name="Grigoriev I.V."/>
            <person name="Debuchy R."/>
            <person name="Gladieux P."/>
            <person name="Thoren M.H."/>
            <person name="Johannesson H."/>
        </authorList>
    </citation>
    <scope>NUCLEOTIDE SEQUENCE</scope>
    <source>
        <strain evidence="2">CBS 892.96</strain>
    </source>
</reference>
<feature type="compositionally biased region" description="Low complexity" evidence="1">
    <location>
        <begin position="92"/>
        <end position="101"/>
    </location>
</feature>
<name>A0AAN6WBG8_9PEZI</name>
<accession>A0AAN6WBG8</accession>